<accession>A0A1T5EFE2</accession>
<proteinExistence type="predicted"/>
<dbReference type="Proteomes" id="UP000189981">
    <property type="component" value="Unassembled WGS sequence"/>
</dbReference>
<name>A0A1T5EFE2_9SPHI</name>
<dbReference type="RefSeq" id="WP_079703468.1">
    <property type="nucleotide sequence ID" value="NZ_FUYR01000003.1"/>
</dbReference>
<evidence type="ECO:0000313" key="1">
    <source>
        <dbReference type="EMBL" id="SKB82626.1"/>
    </source>
</evidence>
<organism evidence="1 2">
    <name type="scientific">Daejeonella lutea</name>
    <dbReference type="NCBI Taxonomy" id="572036"/>
    <lineage>
        <taxon>Bacteria</taxon>
        <taxon>Pseudomonadati</taxon>
        <taxon>Bacteroidota</taxon>
        <taxon>Sphingobacteriia</taxon>
        <taxon>Sphingobacteriales</taxon>
        <taxon>Sphingobacteriaceae</taxon>
        <taxon>Daejeonella</taxon>
    </lineage>
</organism>
<dbReference type="OrthoDB" id="871343at2"/>
<gene>
    <name evidence="1" type="ORF">SAMN05661099_2956</name>
</gene>
<evidence type="ECO:0000313" key="2">
    <source>
        <dbReference type="Proteomes" id="UP000189981"/>
    </source>
</evidence>
<dbReference type="PANTHER" id="PTHR43190:SF3">
    <property type="entry name" value="N-ACETYL-D-GLUCOSAMINE KINASE"/>
    <property type="match status" value="1"/>
</dbReference>
<sequence length="285" mass="31936">MLLVADSGSTKADWILTRPDNQTIHFRTKGINPFFLSEKEITQVFQNASEIQPYVDEVKEIYFFGAGCSSPDRREIISNALSKVFKNAFVSVDIDIIASIYATCGASEGICCILGTGSNISYFDGTKIHESKHGLGYILGDEGSGTNFGRKLLTSYLYGTMPEELSVSFKKKYNVDKESVIKRIYQQPAPNSFLASFAPFMSDHVDHPFIIKMLTVGFDEFVETNIKSYPDYDKQVCHFVGSIAFHFKEILTKVCEEKGVRVGKILKHPIEELSSFILNNEVKSL</sequence>
<dbReference type="InterPro" id="IPR052519">
    <property type="entry name" value="Euk-type_GlcNAc_Kinase"/>
</dbReference>
<dbReference type="STRING" id="572036.SAMN05661099_2956"/>
<keyword evidence="2" id="KW-1185">Reference proteome</keyword>
<dbReference type="Gene3D" id="3.30.420.40">
    <property type="match status" value="2"/>
</dbReference>
<dbReference type="CDD" id="cd24079">
    <property type="entry name" value="ASKHA_NBD_PG1100-like"/>
    <property type="match status" value="1"/>
</dbReference>
<dbReference type="Gene3D" id="1.10.720.160">
    <property type="match status" value="1"/>
</dbReference>
<dbReference type="InterPro" id="IPR043129">
    <property type="entry name" value="ATPase_NBD"/>
</dbReference>
<dbReference type="PANTHER" id="PTHR43190">
    <property type="entry name" value="N-ACETYL-D-GLUCOSAMINE KINASE"/>
    <property type="match status" value="1"/>
</dbReference>
<dbReference type="SUPFAM" id="SSF53067">
    <property type="entry name" value="Actin-like ATPase domain"/>
    <property type="match status" value="2"/>
</dbReference>
<dbReference type="EMBL" id="FUYR01000003">
    <property type="protein sequence ID" value="SKB82626.1"/>
    <property type="molecule type" value="Genomic_DNA"/>
</dbReference>
<dbReference type="AlphaFoldDB" id="A0A1T5EFE2"/>
<protein>
    <submittedName>
        <fullName evidence="1">BadF-type ATPase</fullName>
    </submittedName>
</protein>
<reference evidence="2" key="1">
    <citation type="submission" date="2017-02" db="EMBL/GenBank/DDBJ databases">
        <authorList>
            <person name="Varghese N."/>
            <person name="Submissions S."/>
        </authorList>
    </citation>
    <scope>NUCLEOTIDE SEQUENCE [LARGE SCALE GENOMIC DNA]</scope>
    <source>
        <strain evidence="2">DSM 22385</strain>
    </source>
</reference>